<dbReference type="Proteomes" id="UP001589783">
    <property type="component" value="Unassembled WGS sequence"/>
</dbReference>
<proteinExistence type="predicted"/>
<keyword evidence="2" id="KW-1185">Reference proteome</keyword>
<reference evidence="1 2" key="1">
    <citation type="submission" date="2024-09" db="EMBL/GenBank/DDBJ databases">
        <authorList>
            <person name="Sun Q."/>
            <person name="Mori K."/>
        </authorList>
    </citation>
    <scope>NUCLEOTIDE SEQUENCE [LARGE SCALE GENOMIC DNA]</scope>
    <source>
        <strain evidence="1 2">CCM 7957</strain>
    </source>
</reference>
<evidence type="ECO:0000313" key="1">
    <source>
        <dbReference type="EMBL" id="MFC0314867.1"/>
    </source>
</evidence>
<sequence length="57" mass="6034">MNEQRACGEVERSLAGLPGILQAAVYGDGRTVAADLAWPAAPWRRGEGGQTVPVWTP</sequence>
<dbReference type="RefSeq" id="WP_382363050.1">
    <property type="nucleotide sequence ID" value="NZ_JBHLWV010000018.1"/>
</dbReference>
<evidence type="ECO:0000313" key="2">
    <source>
        <dbReference type="Proteomes" id="UP001589783"/>
    </source>
</evidence>
<accession>A0ABV6H7N4</accession>
<organism evidence="1 2">
    <name type="scientific">Gordonia phosphorivorans</name>
    <dbReference type="NCBI Taxonomy" id="1056982"/>
    <lineage>
        <taxon>Bacteria</taxon>
        <taxon>Bacillati</taxon>
        <taxon>Actinomycetota</taxon>
        <taxon>Actinomycetes</taxon>
        <taxon>Mycobacteriales</taxon>
        <taxon>Gordoniaceae</taxon>
        <taxon>Gordonia</taxon>
    </lineage>
</organism>
<name>A0ABV6H7N4_9ACTN</name>
<gene>
    <name evidence="1" type="ORF">ACFFJD_08390</name>
</gene>
<dbReference type="EMBL" id="JBHLWV010000018">
    <property type="protein sequence ID" value="MFC0314867.1"/>
    <property type="molecule type" value="Genomic_DNA"/>
</dbReference>
<comment type="caution">
    <text evidence="1">The sequence shown here is derived from an EMBL/GenBank/DDBJ whole genome shotgun (WGS) entry which is preliminary data.</text>
</comment>
<protein>
    <submittedName>
        <fullName evidence="1">Uncharacterized protein</fullName>
    </submittedName>
</protein>